<dbReference type="VEuPathDB" id="TriTrypDB:TM35_000021250"/>
<gene>
    <name evidence="1" type="ORF">TM35_000021250</name>
</gene>
<accession>A0A1X0P889</accession>
<sequence>MWRTAVLYISRSTALQVSKKNLRLKCSTCRRLLPAAHFNKTTAPSHSLVCVDCKRLCVLCGLHLTLDHFTDASAELCDRCLAKRHVARENVYFRYPVLKYRSCPFSVDQMRDEIRREGPSK</sequence>
<dbReference type="GeneID" id="39981223"/>
<dbReference type="EMBL" id="NBCO01000002">
    <property type="protein sequence ID" value="ORC92799.1"/>
    <property type="molecule type" value="Genomic_DNA"/>
</dbReference>
<protein>
    <submittedName>
        <fullName evidence="1">Uncharacterized protein</fullName>
    </submittedName>
</protein>
<dbReference type="AlphaFoldDB" id="A0A1X0P889"/>
<keyword evidence="2" id="KW-1185">Reference proteome</keyword>
<organism evidence="1 2">
    <name type="scientific">Trypanosoma theileri</name>
    <dbReference type="NCBI Taxonomy" id="67003"/>
    <lineage>
        <taxon>Eukaryota</taxon>
        <taxon>Discoba</taxon>
        <taxon>Euglenozoa</taxon>
        <taxon>Kinetoplastea</taxon>
        <taxon>Metakinetoplastina</taxon>
        <taxon>Trypanosomatida</taxon>
        <taxon>Trypanosomatidae</taxon>
        <taxon>Trypanosoma</taxon>
    </lineage>
</organism>
<evidence type="ECO:0000313" key="1">
    <source>
        <dbReference type="EMBL" id="ORC92799.1"/>
    </source>
</evidence>
<reference evidence="1 2" key="1">
    <citation type="submission" date="2017-03" db="EMBL/GenBank/DDBJ databases">
        <title>An alternative strategy for trypanosome survival in the mammalian bloodstream revealed through genome and transcriptome analysis of the ubiquitous bovine parasite Trypanosoma (Megatrypanum) theileri.</title>
        <authorList>
            <person name="Kelly S."/>
            <person name="Ivens A."/>
            <person name="Mott A."/>
            <person name="O'Neill E."/>
            <person name="Emms D."/>
            <person name="Macleod O."/>
            <person name="Voorheis P."/>
            <person name="Matthews J."/>
            <person name="Matthews K."/>
            <person name="Carrington M."/>
        </authorList>
    </citation>
    <scope>NUCLEOTIDE SEQUENCE [LARGE SCALE GENOMIC DNA]</scope>
    <source>
        <strain evidence="1">Edinburgh</strain>
    </source>
</reference>
<dbReference type="RefSeq" id="XP_028886865.1">
    <property type="nucleotide sequence ID" value="XM_029021443.1"/>
</dbReference>
<proteinExistence type="predicted"/>
<comment type="caution">
    <text evidence="1">The sequence shown here is derived from an EMBL/GenBank/DDBJ whole genome shotgun (WGS) entry which is preliminary data.</text>
</comment>
<dbReference type="OrthoDB" id="269117at2759"/>
<evidence type="ECO:0000313" key="2">
    <source>
        <dbReference type="Proteomes" id="UP000192257"/>
    </source>
</evidence>
<dbReference type="Proteomes" id="UP000192257">
    <property type="component" value="Unassembled WGS sequence"/>
</dbReference>
<name>A0A1X0P889_9TRYP</name>